<dbReference type="AlphaFoldDB" id="A0A8H2PFC4"/>
<dbReference type="EMBL" id="POTL01000001">
    <property type="protein sequence ID" value="TLH51558.1"/>
    <property type="molecule type" value="Genomic_DNA"/>
</dbReference>
<name>A0A8H2PFC4_MYCMU</name>
<reference evidence="2" key="1">
    <citation type="submission" date="2018-01" db="EMBL/GenBank/DDBJ databases">
        <title>Comparative genomics of Mycobacterium mucogenicum and Mycobacterium neoaurum clade members emphasizing tRNA and non-coding RNA.</title>
        <authorList>
            <person name="Behra P.R.K."/>
            <person name="Pettersson B.M.F."/>
            <person name="Das S."/>
            <person name="Dasgupta S."/>
            <person name="Kirsebom L.A."/>
        </authorList>
    </citation>
    <scope>NUCLEOTIDE SEQUENCE</scope>
    <source>
        <strain evidence="2">DSM 44124</strain>
    </source>
</reference>
<organism evidence="2">
    <name type="scientific">Mycolicibacterium mucogenicum DSM 44124</name>
    <dbReference type="NCBI Taxonomy" id="1226753"/>
    <lineage>
        <taxon>Bacteria</taxon>
        <taxon>Bacillati</taxon>
        <taxon>Actinomycetota</taxon>
        <taxon>Actinomycetes</taxon>
        <taxon>Mycobacteriales</taxon>
        <taxon>Mycobacteriaceae</taxon>
        <taxon>Mycolicibacterium</taxon>
    </lineage>
</organism>
<feature type="region of interest" description="Disordered" evidence="1">
    <location>
        <begin position="136"/>
        <end position="203"/>
    </location>
</feature>
<evidence type="ECO:0000256" key="1">
    <source>
        <dbReference type="SAM" id="MobiDB-lite"/>
    </source>
</evidence>
<proteinExistence type="predicted"/>
<feature type="compositionally biased region" description="Low complexity" evidence="1">
    <location>
        <begin position="141"/>
        <end position="161"/>
    </location>
</feature>
<evidence type="ECO:0000313" key="2">
    <source>
        <dbReference type="EMBL" id="TLH51558.1"/>
    </source>
</evidence>
<protein>
    <submittedName>
        <fullName evidence="2">Uncharacterized protein</fullName>
    </submittedName>
</protein>
<accession>A0A8H2PFC4</accession>
<comment type="caution">
    <text evidence="2">The sequence shown here is derived from an EMBL/GenBank/DDBJ whole genome shotgun (WGS) entry which is preliminary data.</text>
</comment>
<gene>
    <name evidence="2" type="ORF">C1S78_03605</name>
</gene>
<sequence>MLLASFAPGNDRAAALCTSPATSRLGAVPISVMVAPSMDSPKSVMASAADRTLPMAAMSGVPAPSTTVVLSSRLALSHCAFTAAASSDFDRVLARLPVSVMVLPSRASANGAEVSSGCADVGTAEAAMELGARCSSEVPNTTQPTAATTATTTASTATLPRVPRRRTLPDGSMTSAVSGIAKTLPETRSSLEPGSCGDGALPP</sequence>